<dbReference type="Gene3D" id="3.40.50.300">
    <property type="entry name" value="P-loop containing nucleotide triphosphate hydrolases"/>
    <property type="match status" value="1"/>
</dbReference>
<dbReference type="EMBL" id="WTYJ01000004">
    <property type="protein sequence ID" value="MXP00710.1"/>
    <property type="molecule type" value="Genomic_DNA"/>
</dbReference>
<dbReference type="EC" id="2.7.1.12" evidence="3 9"/>
<dbReference type="PANTHER" id="PTHR43442">
    <property type="entry name" value="GLUCONOKINASE-RELATED"/>
    <property type="match status" value="1"/>
</dbReference>
<evidence type="ECO:0000313" key="11">
    <source>
        <dbReference type="Proteomes" id="UP000469430"/>
    </source>
</evidence>
<dbReference type="InterPro" id="IPR006001">
    <property type="entry name" value="Therm_gnt_kin"/>
</dbReference>
<keyword evidence="6 9" id="KW-0418">Kinase</keyword>
<gene>
    <name evidence="10" type="ORF">GRI97_17100</name>
</gene>
<dbReference type="InterPro" id="IPR027417">
    <property type="entry name" value="P-loop_NTPase"/>
</dbReference>
<evidence type="ECO:0000256" key="1">
    <source>
        <dbReference type="ARBA" id="ARBA00004761"/>
    </source>
</evidence>
<keyword evidence="4 9" id="KW-0808">Transferase</keyword>
<dbReference type="OrthoDB" id="9795716at2"/>
<keyword evidence="5 9" id="KW-0547">Nucleotide-binding</keyword>
<comment type="pathway">
    <text evidence="1">Carbohydrate acid metabolism.</text>
</comment>
<evidence type="ECO:0000256" key="6">
    <source>
        <dbReference type="ARBA" id="ARBA00022777"/>
    </source>
</evidence>
<evidence type="ECO:0000256" key="3">
    <source>
        <dbReference type="ARBA" id="ARBA00012054"/>
    </source>
</evidence>
<protein>
    <recommendedName>
        <fullName evidence="3 9">Gluconokinase</fullName>
        <ecNumber evidence="3 9">2.7.1.12</ecNumber>
    </recommendedName>
</protein>
<evidence type="ECO:0000256" key="4">
    <source>
        <dbReference type="ARBA" id="ARBA00022679"/>
    </source>
</evidence>
<sequence length="158" mass="16982">MGPSGNGKSTLARRLATRLGHVFIEGDDCHPPANIAKMARGEPLTDTDRAPFLAAVGAALAAHPHGAVAACSALRRAYRDQLRALAGDIVFVLPRTSRAQLWARMQTRKDHFMPASLLDSQLAAFEPLQPDESFVLVDGNARPGRQVQAVLDALNRPV</sequence>
<dbReference type="Proteomes" id="UP000469430">
    <property type="component" value="Unassembled WGS sequence"/>
</dbReference>
<dbReference type="GO" id="GO:0005737">
    <property type="term" value="C:cytoplasm"/>
    <property type="evidence" value="ECO:0007669"/>
    <property type="project" value="TreeGrafter"/>
</dbReference>
<keyword evidence="7 9" id="KW-0067">ATP-binding</keyword>
<dbReference type="NCBIfam" id="TIGR01313">
    <property type="entry name" value="therm_gnt_kin"/>
    <property type="match status" value="1"/>
</dbReference>
<dbReference type="PANTHER" id="PTHR43442:SF3">
    <property type="entry name" value="GLUCONOKINASE-RELATED"/>
    <property type="match status" value="1"/>
</dbReference>
<evidence type="ECO:0000313" key="10">
    <source>
        <dbReference type="EMBL" id="MXP00710.1"/>
    </source>
</evidence>
<comment type="caution">
    <text evidence="10">The sequence shown here is derived from an EMBL/GenBank/DDBJ whole genome shotgun (WGS) entry which is preliminary data.</text>
</comment>
<dbReference type="SUPFAM" id="SSF52540">
    <property type="entry name" value="P-loop containing nucleoside triphosphate hydrolases"/>
    <property type="match status" value="1"/>
</dbReference>
<evidence type="ECO:0000256" key="9">
    <source>
        <dbReference type="RuleBase" id="RU363066"/>
    </source>
</evidence>
<evidence type="ECO:0000256" key="2">
    <source>
        <dbReference type="ARBA" id="ARBA00008420"/>
    </source>
</evidence>
<dbReference type="GO" id="GO:0005524">
    <property type="term" value="F:ATP binding"/>
    <property type="evidence" value="ECO:0007669"/>
    <property type="project" value="UniProtKB-KW"/>
</dbReference>
<comment type="catalytic activity">
    <reaction evidence="8 9">
        <text>D-gluconate + ATP = 6-phospho-D-gluconate + ADP + H(+)</text>
        <dbReference type="Rhea" id="RHEA:19433"/>
        <dbReference type="ChEBI" id="CHEBI:15378"/>
        <dbReference type="ChEBI" id="CHEBI:18391"/>
        <dbReference type="ChEBI" id="CHEBI:30616"/>
        <dbReference type="ChEBI" id="CHEBI:58759"/>
        <dbReference type="ChEBI" id="CHEBI:456216"/>
        <dbReference type="EC" id="2.7.1.12"/>
    </reaction>
</comment>
<dbReference type="GO" id="GO:0005975">
    <property type="term" value="P:carbohydrate metabolic process"/>
    <property type="evidence" value="ECO:0007669"/>
    <property type="project" value="InterPro"/>
</dbReference>
<evidence type="ECO:0000256" key="5">
    <source>
        <dbReference type="ARBA" id="ARBA00022741"/>
    </source>
</evidence>
<proteinExistence type="inferred from homology"/>
<name>A0A6I4U041_9SPHN</name>
<keyword evidence="11" id="KW-1185">Reference proteome</keyword>
<accession>A0A6I4U041</accession>
<reference evidence="10 11" key="1">
    <citation type="submission" date="2019-12" db="EMBL/GenBank/DDBJ databases">
        <title>Genomic-based taxomic classification of the family Erythrobacteraceae.</title>
        <authorList>
            <person name="Xu L."/>
        </authorList>
    </citation>
    <scope>NUCLEOTIDE SEQUENCE [LARGE SCALE GENOMIC DNA]</scope>
    <source>
        <strain evidence="10 11">S36</strain>
    </source>
</reference>
<evidence type="ECO:0000256" key="7">
    <source>
        <dbReference type="ARBA" id="ARBA00022840"/>
    </source>
</evidence>
<organism evidence="10 11">
    <name type="scientific">Croceibacterium xixiisoli</name>
    <dbReference type="NCBI Taxonomy" id="1476466"/>
    <lineage>
        <taxon>Bacteria</taxon>
        <taxon>Pseudomonadati</taxon>
        <taxon>Pseudomonadota</taxon>
        <taxon>Alphaproteobacteria</taxon>
        <taxon>Sphingomonadales</taxon>
        <taxon>Erythrobacteraceae</taxon>
        <taxon>Croceibacterium</taxon>
    </lineage>
</organism>
<dbReference type="Pfam" id="PF13671">
    <property type="entry name" value="AAA_33"/>
    <property type="match status" value="1"/>
</dbReference>
<comment type="similarity">
    <text evidence="2 9">Belongs to the gluconokinase GntK/GntV family.</text>
</comment>
<evidence type="ECO:0000256" key="8">
    <source>
        <dbReference type="ARBA" id="ARBA00048090"/>
    </source>
</evidence>
<dbReference type="CDD" id="cd02021">
    <property type="entry name" value="GntK"/>
    <property type="match status" value="1"/>
</dbReference>
<dbReference type="AlphaFoldDB" id="A0A6I4U041"/>
<dbReference type="GO" id="GO:0046316">
    <property type="term" value="F:gluconokinase activity"/>
    <property type="evidence" value="ECO:0007669"/>
    <property type="project" value="UniProtKB-EC"/>
</dbReference>